<evidence type="ECO:0000313" key="5">
    <source>
        <dbReference type="EMBL" id="QKD43259.1"/>
    </source>
</evidence>
<feature type="domain" description="TerB-C" evidence="4">
    <location>
        <begin position="670"/>
        <end position="806"/>
    </location>
</feature>
<evidence type="ECO:0000256" key="1">
    <source>
        <dbReference type="SAM" id="Phobius"/>
    </source>
</evidence>
<dbReference type="AlphaFoldDB" id="A0A858ZSF6"/>
<evidence type="ECO:0008006" key="7">
    <source>
        <dbReference type="Google" id="ProtNLM"/>
    </source>
</evidence>
<keyword evidence="1" id="KW-1133">Transmembrane helix</keyword>
<dbReference type="EMBL" id="CP051298">
    <property type="protein sequence ID" value="QKD43259.1"/>
    <property type="molecule type" value="Genomic_DNA"/>
</dbReference>
<evidence type="ECO:0000259" key="3">
    <source>
        <dbReference type="Pfam" id="PF13208"/>
    </source>
</evidence>
<dbReference type="InterPro" id="IPR025266">
    <property type="entry name" value="TerB_N"/>
</dbReference>
<dbReference type="SUPFAM" id="SSF158682">
    <property type="entry name" value="TerB-like"/>
    <property type="match status" value="1"/>
</dbReference>
<feature type="transmembrane region" description="Helical" evidence="1">
    <location>
        <begin position="7"/>
        <end position="23"/>
    </location>
</feature>
<dbReference type="CDD" id="cd07176">
    <property type="entry name" value="terB"/>
    <property type="match status" value="1"/>
</dbReference>
<proteinExistence type="predicted"/>
<dbReference type="Proteomes" id="UP000500755">
    <property type="component" value="Chromosome"/>
</dbReference>
<keyword evidence="1" id="KW-0472">Membrane</keyword>
<gene>
    <name evidence="5" type="ORF">HF896_06395</name>
</gene>
<dbReference type="Pfam" id="PF13208">
    <property type="entry name" value="TerB_N"/>
    <property type="match status" value="1"/>
</dbReference>
<organism evidence="5 6">
    <name type="scientific">Alicycliphilus denitrificans</name>
    <dbReference type="NCBI Taxonomy" id="179636"/>
    <lineage>
        <taxon>Bacteria</taxon>
        <taxon>Pseudomonadati</taxon>
        <taxon>Pseudomonadota</taxon>
        <taxon>Betaproteobacteria</taxon>
        <taxon>Burkholderiales</taxon>
        <taxon>Comamonadaceae</taxon>
        <taxon>Alicycliphilus</taxon>
    </lineage>
</organism>
<protein>
    <recommendedName>
        <fullName evidence="7">Tellurite resistance protein TerB</fullName>
    </recommendedName>
</protein>
<sequence>MAKKSGGGGIGLVLLIGAIALLASIPKVVWITLAVVAAIGAAVYVFSQNKSKNKKEKPWNSTPPPSAGLLSDLSAVLELPRTTTAEQDTVAAQEPVSVYRDASAPRSHKVPAPPVGYGAATWIPRGQPVTIADTVIHGGLVYVGTSLRTPSGRPDPALIDPSKKVAARGDYADRHFMDYWPCYSDITPEARRAYLQWLAGGRQDPTADIGYVFLFFYGLERRVILDGSGEGEEARTAQADRPAIAQEIRRLLSVYGSQSGSFQRYASDLLTIVEIDTYSDKLYAQPLPEFPDSYELPLYLRLALGQCAMDNVPVPAPLALAWVRRDPNIYKRTPATRCAEQFEKLFHERYVALLNGGLVLPKNKTKLKFLYRAASAALMAHGEIKVTFGDTPDVTVLTGPVKKLQEVVDVVTSELDAYSRFLGRSPEAADALEGLLLLPPNLWPSDARQKLDALLARITAGMVTMQLQEVAACLGTAQRLERATVTGLARALGGLHVGMEPDVLNGARTPKPEETVVLFSVPQGASVSCSSAPFQSAALTVQLALAVALADGELGAEEFRHLRQSIEGWTHLTAAHQQRLRAHMRYLMAVPPSLTALKKKLEPLAAPAKEAIAKFMVTVAQADGAVSPAEIKMLEKVYKVLGVDPQKVFGDVHAAAATPTGAPSAQAVSTVTPRPAAAGFQLDAARIAALQHDTDKVSALLSNIFTEEPVEAKPIAPAVVAEPEPEVHLPDAPLGLQGLDAAHTAFVHQLLSRPEWTREELLDLASDLELMLDGALERVNEAAFDAHDGPLTEGDDPITINRDLLESQPT</sequence>
<feature type="transmembrane region" description="Helical" evidence="1">
    <location>
        <begin position="29"/>
        <end position="47"/>
    </location>
</feature>
<evidence type="ECO:0000259" key="4">
    <source>
        <dbReference type="Pfam" id="PF15615"/>
    </source>
</evidence>
<evidence type="ECO:0000313" key="6">
    <source>
        <dbReference type="Proteomes" id="UP000500755"/>
    </source>
</evidence>
<name>A0A858ZSF6_9BURK</name>
<feature type="domain" description="Co-chaperone DjlA N-terminal" evidence="2">
    <location>
        <begin position="541"/>
        <end position="647"/>
    </location>
</feature>
<dbReference type="Gene3D" id="1.10.3680.10">
    <property type="entry name" value="TerB-like"/>
    <property type="match status" value="1"/>
</dbReference>
<keyword evidence="1" id="KW-0812">Transmembrane</keyword>
<feature type="domain" description="TerB N-terminal" evidence="3">
    <location>
        <begin position="125"/>
        <end position="335"/>
    </location>
</feature>
<evidence type="ECO:0000259" key="2">
    <source>
        <dbReference type="Pfam" id="PF05099"/>
    </source>
</evidence>
<accession>A0A858ZSF6</accession>
<dbReference type="Pfam" id="PF15615">
    <property type="entry name" value="TerB_C"/>
    <property type="match status" value="1"/>
</dbReference>
<dbReference type="RefSeq" id="WP_103018316.1">
    <property type="nucleotide sequence ID" value="NZ_CP051298.1"/>
</dbReference>
<dbReference type="Pfam" id="PF05099">
    <property type="entry name" value="TerB"/>
    <property type="match status" value="1"/>
</dbReference>
<reference evidence="5 6" key="1">
    <citation type="submission" date="2020-05" db="EMBL/GenBank/DDBJ databases">
        <title>Complete genome sequence of Alicycliphilus denitrificans DP3.</title>
        <authorList>
            <person name="Chen X."/>
        </authorList>
    </citation>
    <scope>NUCLEOTIDE SEQUENCE [LARGE SCALE GENOMIC DNA]</scope>
    <source>
        <strain evidence="5 6">DP3</strain>
    </source>
</reference>
<dbReference type="InterPro" id="IPR029024">
    <property type="entry name" value="TerB-like"/>
</dbReference>
<dbReference type="InterPro" id="IPR028932">
    <property type="entry name" value="TerB-C"/>
</dbReference>
<dbReference type="InterPro" id="IPR007791">
    <property type="entry name" value="DjlA_N"/>
</dbReference>